<organism evidence="6 7">
    <name type="scientific">Dietzia aerolata</name>
    <dbReference type="NCBI Taxonomy" id="595984"/>
    <lineage>
        <taxon>Bacteria</taxon>
        <taxon>Bacillati</taxon>
        <taxon>Actinomycetota</taxon>
        <taxon>Actinomycetes</taxon>
        <taxon>Mycobacteriales</taxon>
        <taxon>Dietziaceae</taxon>
        <taxon>Dietzia</taxon>
    </lineage>
</organism>
<gene>
    <name evidence="6" type="ORF">ACFFVD_04805</name>
</gene>
<dbReference type="Pfam" id="PF21306">
    <property type="entry name" value="TetR_C_40"/>
    <property type="match status" value="1"/>
</dbReference>
<dbReference type="EMBL" id="JBHMDY010000002">
    <property type="protein sequence ID" value="MFB9259116.1"/>
    <property type="molecule type" value="Genomic_DNA"/>
</dbReference>
<sequence>MVDTGTREDHLRRRKARTRAALVDAAQSFLAQGRTAVPVLEITQAADVGMGSFYNHFESKEHLFRAAVDEALEAHGEMLDELTTGSDDPAEVFARSFRITGRLHRIHPELSRVILSEGASLISSEFGLAPRARRDLGAAAAAGRFTFHDQDLALALVAGATIGLAQLLHDQPGRNDADATDRITEDLLRTFGLASGEARRLCGLPLPDIGGVPLTQAGPD</sequence>
<dbReference type="InterPro" id="IPR049513">
    <property type="entry name" value="TetR_C_40"/>
</dbReference>
<evidence type="ECO:0000313" key="6">
    <source>
        <dbReference type="EMBL" id="MFB9259116.1"/>
    </source>
</evidence>
<name>A0ABV5JN19_9ACTN</name>
<dbReference type="PANTHER" id="PTHR47506">
    <property type="entry name" value="TRANSCRIPTIONAL REGULATORY PROTEIN"/>
    <property type="match status" value="1"/>
</dbReference>
<dbReference type="PROSITE" id="PS50977">
    <property type="entry name" value="HTH_TETR_2"/>
    <property type="match status" value="1"/>
</dbReference>
<evidence type="ECO:0000256" key="2">
    <source>
        <dbReference type="ARBA" id="ARBA00023125"/>
    </source>
</evidence>
<keyword evidence="3" id="KW-0804">Transcription</keyword>
<evidence type="ECO:0000313" key="7">
    <source>
        <dbReference type="Proteomes" id="UP001589700"/>
    </source>
</evidence>
<accession>A0ABV5JN19</accession>
<reference evidence="6 7" key="1">
    <citation type="submission" date="2024-09" db="EMBL/GenBank/DDBJ databases">
        <authorList>
            <person name="Sun Q."/>
            <person name="Mori K."/>
        </authorList>
    </citation>
    <scope>NUCLEOTIDE SEQUENCE [LARGE SCALE GENOMIC DNA]</scope>
    <source>
        <strain evidence="6 7">CCM 7659</strain>
    </source>
</reference>
<dbReference type="SUPFAM" id="SSF46689">
    <property type="entry name" value="Homeodomain-like"/>
    <property type="match status" value="1"/>
</dbReference>
<dbReference type="PANTHER" id="PTHR47506:SF1">
    <property type="entry name" value="HTH-TYPE TRANSCRIPTIONAL REGULATOR YJDC"/>
    <property type="match status" value="1"/>
</dbReference>
<dbReference type="RefSeq" id="WP_182631476.1">
    <property type="nucleotide sequence ID" value="NZ_JAALDM010000056.1"/>
</dbReference>
<dbReference type="Pfam" id="PF00440">
    <property type="entry name" value="TetR_N"/>
    <property type="match status" value="1"/>
</dbReference>
<evidence type="ECO:0000259" key="5">
    <source>
        <dbReference type="PROSITE" id="PS50977"/>
    </source>
</evidence>
<evidence type="ECO:0000256" key="4">
    <source>
        <dbReference type="PROSITE-ProRule" id="PRU00335"/>
    </source>
</evidence>
<dbReference type="Proteomes" id="UP001589700">
    <property type="component" value="Unassembled WGS sequence"/>
</dbReference>
<evidence type="ECO:0000256" key="3">
    <source>
        <dbReference type="ARBA" id="ARBA00023163"/>
    </source>
</evidence>
<comment type="caution">
    <text evidence="6">The sequence shown here is derived from an EMBL/GenBank/DDBJ whole genome shotgun (WGS) entry which is preliminary data.</text>
</comment>
<dbReference type="Gene3D" id="1.10.357.10">
    <property type="entry name" value="Tetracycline Repressor, domain 2"/>
    <property type="match status" value="1"/>
</dbReference>
<dbReference type="InterPro" id="IPR001647">
    <property type="entry name" value="HTH_TetR"/>
</dbReference>
<protein>
    <submittedName>
        <fullName evidence="6">TetR/AcrR family transcriptional regulator</fullName>
    </submittedName>
</protein>
<feature type="domain" description="HTH tetR-type" evidence="5">
    <location>
        <begin position="16"/>
        <end position="75"/>
    </location>
</feature>
<keyword evidence="2 4" id="KW-0238">DNA-binding</keyword>
<feature type="DNA-binding region" description="H-T-H motif" evidence="4">
    <location>
        <begin position="38"/>
        <end position="57"/>
    </location>
</feature>
<keyword evidence="1" id="KW-0805">Transcription regulation</keyword>
<evidence type="ECO:0000256" key="1">
    <source>
        <dbReference type="ARBA" id="ARBA00023015"/>
    </source>
</evidence>
<dbReference type="InterPro" id="IPR009057">
    <property type="entry name" value="Homeodomain-like_sf"/>
</dbReference>
<keyword evidence="7" id="KW-1185">Reference proteome</keyword>
<proteinExistence type="predicted"/>